<dbReference type="SUPFAM" id="SSF49464">
    <property type="entry name" value="Carboxypeptidase regulatory domain-like"/>
    <property type="match status" value="1"/>
</dbReference>
<dbReference type="NCBIfam" id="TIGR04057">
    <property type="entry name" value="SusC_RagA_signa"/>
    <property type="match status" value="1"/>
</dbReference>
<proteinExistence type="inferred from homology"/>
<dbReference type="InterPro" id="IPR011662">
    <property type="entry name" value="Secretin/TonB_short_N"/>
</dbReference>
<sequence>MNLLTCRIQKCNAADYQKKVSCLLTSQILKAMKLTFVFLTAVFLQISAKGTSQTVTLSLKDAPLIKVFQEIENQTGFGFLFSRKTMKDARKVNISVRNASLNDVLQICFKGQPLTYSIENNTIVILQKSSKEMVLQEAALPPPVVIRGKITNEKGEPLSGATITEKGTRNVTTSNVEGKFEIQVSNSKSALVISYVGYQSTVVEVGNKEEITVALVMPDKSLNEVVVIGYGTQKKSDIISSVASIKPQNATRNITLDVGEMLRGKAAGVMVTTNDAGPGGSSNILIRGRSSISGGTNPIVIADGVPIGSINDLNPNDIASIEILKDAAAQAIYGARASNGVILITTKRGKAGKVSINYNGYYGIQTAKRNFDVYTGPEFAQLKREADRSVNNNILRPDSVIFSSNELAAIAQKRSIDWSKEVMQPANIQNHDLSFSAGTEKTKLYVGGNYQDMTGIVPTTDIIKGTLRMNLDQVLTSWLRAGLNTSFQSSVASDPNVANIVRQVVTASPLGNIYSPDGSYNVRPGGNQESFNPLLNLAETQNRVTNRNDILNIFLDINPVKGLNNRINASRRSWNYKGLNYATKKSESGLTSGYGSGNIQYQENVEWQVEDIITYNTHIQNHNLNFTIVGSASEQNYYNFKNASSKIPNDILGIYGLESALINIPTIDGNKRRLLSGVGRIQYDYLSKYYATLSARADGSSVFGADNKWGYFPAVAVGWNIYKEKFLANFKNLTNLKLRASYGSVGNEAISPYGSLSLANQVDYLFGVDRVSGYSPGSTLSNPKLKWETSTTLNLAVDFGFFGNRLSGTVEYYNKNTTNLLVNRQLNASIGYSSQPDNIGEVRNRGIEVQIDAIPVKTQDLTVQTGVMFSKNKNSIIKLYGDLNGDGKQDDDVANRWFIGQPIEVYYQPEYLGVWQGTEVYPGSTFNETTGKWQINGVQAPVALDPKTNLPIVDPYTGKTPIPGTCKIRDKNGDGKINALDNYITSKYPDWIGSFSLGASYKGFDFSMDIYTVQGITKDNQYLYDYTAGGDLRGNRNGIKVNYWTPENPAPIYPQPNAGTSPPGMVFLGLQDASYWRLQNITIGYTLSPRIVSKLKLADLKFYVTAQNIITVTDYKSYSPEQDLYAYPTTRNFVFGLKLGL</sequence>
<accession>A0A5J5IG24</accession>
<comment type="subcellular location">
    <subcellularLocation>
        <location evidence="1 7">Cell outer membrane</location>
        <topology evidence="1 7">Multi-pass membrane protein</topology>
    </subcellularLocation>
</comment>
<dbReference type="InterPro" id="IPR023996">
    <property type="entry name" value="TonB-dep_OMP_SusC/RagA"/>
</dbReference>
<dbReference type="SMART" id="SM00965">
    <property type="entry name" value="STN"/>
    <property type="match status" value="1"/>
</dbReference>
<keyword evidence="5 7" id="KW-0472">Membrane</keyword>
<keyword evidence="2 7" id="KW-0813">Transport</keyword>
<keyword evidence="3 7" id="KW-1134">Transmembrane beta strand</keyword>
<dbReference type="Pfam" id="PF13715">
    <property type="entry name" value="CarbopepD_reg_2"/>
    <property type="match status" value="1"/>
</dbReference>
<gene>
    <name evidence="9" type="ORF">FW778_16910</name>
</gene>
<keyword evidence="10" id="KW-1185">Reference proteome</keyword>
<name>A0A5J5IG24_9BACT</name>
<keyword evidence="4 7" id="KW-0812">Transmembrane</keyword>
<keyword evidence="9" id="KW-0675">Receptor</keyword>
<dbReference type="PROSITE" id="PS52016">
    <property type="entry name" value="TONB_DEPENDENT_REC_3"/>
    <property type="match status" value="1"/>
</dbReference>
<dbReference type="Pfam" id="PF07660">
    <property type="entry name" value="STN"/>
    <property type="match status" value="1"/>
</dbReference>
<dbReference type="Gene3D" id="2.60.40.1120">
    <property type="entry name" value="Carboxypeptidase-like, regulatory domain"/>
    <property type="match status" value="1"/>
</dbReference>
<keyword evidence="6 7" id="KW-0998">Cell outer membrane</keyword>
<dbReference type="Pfam" id="PF07715">
    <property type="entry name" value="Plug"/>
    <property type="match status" value="1"/>
</dbReference>
<dbReference type="AlphaFoldDB" id="A0A5J5IG24"/>
<evidence type="ECO:0000256" key="5">
    <source>
        <dbReference type="ARBA" id="ARBA00023136"/>
    </source>
</evidence>
<comment type="caution">
    <text evidence="9">The sequence shown here is derived from an EMBL/GenBank/DDBJ whole genome shotgun (WGS) entry which is preliminary data.</text>
</comment>
<evidence type="ECO:0000256" key="2">
    <source>
        <dbReference type="ARBA" id="ARBA00022448"/>
    </source>
</evidence>
<reference evidence="9 10" key="1">
    <citation type="submission" date="2019-09" db="EMBL/GenBank/DDBJ databases">
        <title>Draft genome sequence of Ginsengibacter sp. BR5-29.</title>
        <authorList>
            <person name="Im W.-T."/>
        </authorList>
    </citation>
    <scope>NUCLEOTIDE SEQUENCE [LARGE SCALE GENOMIC DNA]</scope>
    <source>
        <strain evidence="9 10">BR5-29</strain>
    </source>
</reference>
<dbReference type="NCBIfam" id="TIGR04056">
    <property type="entry name" value="OMP_RagA_SusC"/>
    <property type="match status" value="1"/>
</dbReference>
<comment type="similarity">
    <text evidence="7">Belongs to the TonB-dependent receptor family.</text>
</comment>
<dbReference type="Gene3D" id="2.40.170.20">
    <property type="entry name" value="TonB-dependent receptor, beta-barrel domain"/>
    <property type="match status" value="1"/>
</dbReference>
<dbReference type="GO" id="GO:0009279">
    <property type="term" value="C:cell outer membrane"/>
    <property type="evidence" value="ECO:0007669"/>
    <property type="project" value="UniProtKB-SubCell"/>
</dbReference>
<dbReference type="Proteomes" id="UP000326903">
    <property type="component" value="Unassembled WGS sequence"/>
</dbReference>
<evidence type="ECO:0000256" key="3">
    <source>
        <dbReference type="ARBA" id="ARBA00022452"/>
    </source>
</evidence>
<dbReference type="InterPro" id="IPR008969">
    <property type="entry name" value="CarboxyPept-like_regulatory"/>
</dbReference>
<organism evidence="9 10">
    <name type="scientific">Ginsengibacter hankyongi</name>
    <dbReference type="NCBI Taxonomy" id="2607284"/>
    <lineage>
        <taxon>Bacteria</taxon>
        <taxon>Pseudomonadati</taxon>
        <taxon>Bacteroidota</taxon>
        <taxon>Chitinophagia</taxon>
        <taxon>Chitinophagales</taxon>
        <taxon>Chitinophagaceae</taxon>
        <taxon>Ginsengibacter</taxon>
    </lineage>
</organism>
<dbReference type="Gene3D" id="2.170.130.10">
    <property type="entry name" value="TonB-dependent receptor, plug domain"/>
    <property type="match status" value="1"/>
</dbReference>
<evidence type="ECO:0000256" key="6">
    <source>
        <dbReference type="ARBA" id="ARBA00023237"/>
    </source>
</evidence>
<dbReference type="EMBL" id="VYQF01000005">
    <property type="protein sequence ID" value="KAA9037769.1"/>
    <property type="molecule type" value="Genomic_DNA"/>
</dbReference>
<dbReference type="InterPro" id="IPR012910">
    <property type="entry name" value="Plug_dom"/>
</dbReference>
<dbReference type="SUPFAM" id="SSF56935">
    <property type="entry name" value="Porins"/>
    <property type="match status" value="1"/>
</dbReference>
<dbReference type="InterPro" id="IPR039426">
    <property type="entry name" value="TonB-dep_rcpt-like"/>
</dbReference>
<evidence type="ECO:0000313" key="9">
    <source>
        <dbReference type="EMBL" id="KAA9037769.1"/>
    </source>
</evidence>
<evidence type="ECO:0000256" key="1">
    <source>
        <dbReference type="ARBA" id="ARBA00004571"/>
    </source>
</evidence>
<dbReference type="InterPro" id="IPR036942">
    <property type="entry name" value="Beta-barrel_TonB_sf"/>
</dbReference>
<evidence type="ECO:0000256" key="4">
    <source>
        <dbReference type="ARBA" id="ARBA00022692"/>
    </source>
</evidence>
<evidence type="ECO:0000256" key="7">
    <source>
        <dbReference type="PROSITE-ProRule" id="PRU01360"/>
    </source>
</evidence>
<dbReference type="InterPro" id="IPR023997">
    <property type="entry name" value="TonB-dep_OMP_SusC/RagA_CS"/>
</dbReference>
<evidence type="ECO:0000259" key="8">
    <source>
        <dbReference type="SMART" id="SM00965"/>
    </source>
</evidence>
<protein>
    <submittedName>
        <fullName evidence="9">TonB-dependent receptor</fullName>
    </submittedName>
</protein>
<dbReference type="InterPro" id="IPR037066">
    <property type="entry name" value="Plug_dom_sf"/>
</dbReference>
<evidence type="ECO:0000313" key="10">
    <source>
        <dbReference type="Proteomes" id="UP000326903"/>
    </source>
</evidence>
<feature type="domain" description="Secretin/TonB short N-terminal" evidence="8">
    <location>
        <begin position="77"/>
        <end position="128"/>
    </location>
</feature>
<dbReference type="Gene3D" id="3.55.50.30">
    <property type="match status" value="1"/>
</dbReference>